<dbReference type="Proteomes" id="UP000662931">
    <property type="component" value="Chromosome 4"/>
</dbReference>
<dbReference type="PROSITE" id="PS50048">
    <property type="entry name" value="ZN2_CY6_FUNGAL_2"/>
    <property type="match status" value="1"/>
</dbReference>
<dbReference type="GO" id="GO:0008270">
    <property type="term" value="F:zinc ion binding"/>
    <property type="evidence" value="ECO:0007669"/>
    <property type="project" value="InterPro"/>
</dbReference>
<keyword evidence="5" id="KW-0539">Nucleus</keyword>
<evidence type="ECO:0000256" key="1">
    <source>
        <dbReference type="ARBA" id="ARBA00004123"/>
    </source>
</evidence>
<evidence type="ECO:0000256" key="6">
    <source>
        <dbReference type="SAM" id="MobiDB-lite"/>
    </source>
</evidence>
<evidence type="ECO:0000256" key="4">
    <source>
        <dbReference type="ARBA" id="ARBA00023163"/>
    </source>
</evidence>
<feature type="compositionally biased region" description="Low complexity" evidence="6">
    <location>
        <begin position="38"/>
        <end position="52"/>
    </location>
</feature>
<evidence type="ECO:0000256" key="3">
    <source>
        <dbReference type="ARBA" id="ARBA00023125"/>
    </source>
</evidence>
<dbReference type="KEGG" id="bnn:FOA43_004708"/>
<proteinExistence type="predicted"/>
<feature type="region of interest" description="Disordered" evidence="6">
    <location>
        <begin position="32"/>
        <end position="62"/>
    </location>
</feature>
<dbReference type="InterPro" id="IPR051089">
    <property type="entry name" value="prtT"/>
</dbReference>
<keyword evidence="9" id="KW-1185">Reference proteome</keyword>
<dbReference type="CDD" id="cd00067">
    <property type="entry name" value="GAL4"/>
    <property type="match status" value="1"/>
</dbReference>
<dbReference type="Pfam" id="PF00172">
    <property type="entry name" value="Zn_clus"/>
    <property type="match status" value="1"/>
</dbReference>
<evidence type="ECO:0000259" key="7">
    <source>
        <dbReference type="PROSITE" id="PS50048"/>
    </source>
</evidence>
<reference evidence="8" key="1">
    <citation type="submission" date="2020-10" db="EMBL/GenBank/DDBJ databases">
        <authorList>
            <person name="Roach M.J.R."/>
        </authorList>
    </citation>
    <scope>NUCLEOTIDE SEQUENCE</scope>
    <source>
        <strain evidence="8">CBS 1945</strain>
    </source>
</reference>
<keyword evidence="3" id="KW-0238">DNA-binding</keyword>
<comment type="subcellular location">
    <subcellularLocation>
        <location evidence="1">Nucleus</location>
    </subcellularLocation>
</comment>
<dbReference type="SUPFAM" id="SSF57701">
    <property type="entry name" value="Zn2/Cys6 DNA-binding domain"/>
    <property type="match status" value="1"/>
</dbReference>
<dbReference type="Gene3D" id="4.10.240.10">
    <property type="entry name" value="Zn(2)-C6 fungal-type DNA-binding domain"/>
    <property type="match status" value="1"/>
</dbReference>
<evidence type="ECO:0000313" key="9">
    <source>
        <dbReference type="Proteomes" id="UP000662931"/>
    </source>
</evidence>
<organism evidence="8 9">
    <name type="scientific">Eeniella nana</name>
    <name type="common">Yeast</name>
    <name type="synonym">Brettanomyces nanus</name>
    <dbReference type="NCBI Taxonomy" id="13502"/>
    <lineage>
        <taxon>Eukaryota</taxon>
        <taxon>Fungi</taxon>
        <taxon>Dikarya</taxon>
        <taxon>Ascomycota</taxon>
        <taxon>Saccharomycotina</taxon>
        <taxon>Pichiomycetes</taxon>
        <taxon>Pichiales</taxon>
        <taxon>Pichiaceae</taxon>
        <taxon>Brettanomyces</taxon>
    </lineage>
</organism>
<dbReference type="GeneID" id="62198108"/>
<dbReference type="GO" id="GO:0000981">
    <property type="term" value="F:DNA-binding transcription factor activity, RNA polymerase II-specific"/>
    <property type="evidence" value="ECO:0007669"/>
    <property type="project" value="InterPro"/>
</dbReference>
<evidence type="ECO:0000256" key="2">
    <source>
        <dbReference type="ARBA" id="ARBA00023015"/>
    </source>
</evidence>
<dbReference type="AlphaFoldDB" id="A0A875RQK7"/>
<dbReference type="SMART" id="SM00066">
    <property type="entry name" value="GAL4"/>
    <property type="match status" value="1"/>
</dbReference>
<keyword evidence="4" id="KW-0804">Transcription</keyword>
<evidence type="ECO:0000313" key="8">
    <source>
        <dbReference type="EMBL" id="QPG77300.1"/>
    </source>
</evidence>
<dbReference type="RefSeq" id="XP_038780865.1">
    <property type="nucleotide sequence ID" value="XM_038924937.1"/>
</dbReference>
<evidence type="ECO:0000256" key="5">
    <source>
        <dbReference type="ARBA" id="ARBA00023242"/>
    </source>
</evidence>
<sequence length="770" mass="87169">MDTSEFIYGMSGQKRKLVPLLPNTLMKRTKLEVEDEAASASGGSMESSAKSPRSSRSRAKPVYNTLQPLVTTKVINKNPPDNSDQPKPRHLKSCARCRKHKTKCNYVNTGPNPCSSCAKRGVTCQLEIVIPVKRSNIIKKLSDDVDLLKRLVDELLTKNNYITHLCKQKRLGVIGLAEIRDGVPGETDSSNDTDLSTDVITPPDWLDFPGPSTNDFDEMQMERIRSFESTSTYISVTTACTTPSSEHSEDGGKNYPPIFKLSDLCSYTEEEISCYFQEFNQKFLPYVPIMSPLEHPTAVFNSSELIFWTVVYVTSANAEIEAQFIRKELTKRCWAETPRDISIIQSIIIMAAFPIKTVEEINIQNDLNTSIFLQLEFAKDLSSQIGLGRSTQFSGEFSRLMQDKSLQDEYRYNIWCLLFILGHLYGFRLGLKWNFNIDYILEFRRSLPTYVGRLLNIVILQTTVLDTLIYDLDSSSHLSKNPQLLKNTLSLWMSQLQKFKDVETENNVLVLISLLAVIFELFEPSFDDTQRSQDINIRTMQLCEESFQHISELDVQKSPMFVKLTLEFISLVALKMAISPFNGGSPNSELFVQIFRKLTTLCDFNDTKPILNVEMETETSFNLNNSAVELGDLSLFKTQLMQGLFLDLKHSTQSSKTNIGDFQSLEKYFVDHNLRLDDYRESLTKFKEQVDMTSIYSSALIRMEIWGNVKLGSPSINNTSLSPIPSIPNLYNLSMDGLGNISGTELEAALSPDKTSDTKFASILDSMEMV</sequence>
<keyword evidence="2" id="KW-0805">Transcription regulation</keyword>
<dbReference type="GO" id="GO:0000976">
    <property type="term" value="F:transcription cis-regulatory region binding"/>
    <property type="evidence" value="ECO:0007669"/>
    <property type="project" value="TreeGrafter"/>
</dbReference>
<dbReference type="OrthoDB" id="3163292at2759"/>
<dbReference type="PANTHER" id="PTHR31845">
    <property type="entry name" value="FINGER DOMAIN PROTEIN, PUTATIVE-RELATED"/>
    <property type="match status" value="1"/>
</dbReference>
<dbReference type="InterPro" id="IPR001138">
    <property type="entry name" value="Zn2Cys6_DnaBD"/>
</dbReference>
<dbReference type="PANTHER" id="PTHR31845:SF6">
    <property type="entry name" value="TRANSCRIPTION FACTOR SEF1-RELATED"/>
    <property type="match status" value="1"/>
</dbReference>
<protein>
    <recommendedName>
        <fullName evidence="7">Zn(2)-C6 fungal-type domain-containing protein</fullName>
    </recommendedName>
</protein>
<dbReference type="EMBL" id="CP064815">
    <property type="protein sequence ID" value="QPG77300.1"/>
    <property type="molecule type" value="Genomic_DNA"/>
</dbReference>
<accession>A0A875RQK7</accession>
<dbReference type="InterPro" id="IPR036864">
    <property type="entry name" value="Zn2-C6_fun-type_DNA-bd_sf"/>
</dbReference>
<feature type="domain" description="Zn(2)-C6 fungal-type" evidence="7">
    <location>
        <begin position="93"/>
        <end position="126"/>
    </location>
</feature>
<dbReference type="GO" id="GO:0005634">
    <property type="term" value="C:nucleus"/>
    <property type="evidence" value="ECO:0007669"/>
    <property type="project" value="UniProtKB-SubCell"/>
</dbReference>
<dbReference type="PROSITE" id="PS00463">
    <property type="entry name" value="ZN2_CY6_FUNGAL_1"/>
    <property type="match status" value="1"/>
</dbReference>
<name>A0A875RQK7_EENNA</name>
<gene>
    <name evidence="8" type="ORF">FOA43_004708</name>
</gene>